<dbReference type="SUPFAM" id="SSF52096">
    <property type="entry name" value="ClpP/crotonase"/>
    <property type="match status" value="1"/>
</dbReference>
<dbReference type="InterPro" id="IPR009648">
    <property type="entry name" value="Malonate_gamma"/>
</dbReference>
<keyword evidence="1" id="KW-0456">Lyase</keyword>
<accession>A0ABR6ZXT7</accession>
<dbReference type="Gene3D" id="3.90.226.10">
    <property type="entry name" value="2-enoyl-CoA Hydratase, Chain A, domain 1"/>
    <property type="match status" value="1"/>
</dbReference>
<dbReference type="RefSeq" id="WP_186950068.1">
    <property type="nucleotide sequence ID" value="NZ_JACOGF010000016.1"/>
</dbReference>
<dbReference type="GO" id="GO:0016829">
    <property type="term" value="F:lyase activity"/>
    <property type="evidence" value="ECO:0007669"/>
    <property type="project" value="UniProtKB-KW"/>
</dbReference>
<dbReference type="EC" id="4.1.1.88" evidence="1"/>
<dbReference type="InterPro" id="IPR029045">
    <property type="entry name" value="ClpP/crotonase-like_dom_sf"/>
</dbReference>
<name>A0ABR6ZXT7_9BURK</name>
<dbReference type="NCBIfam" id="TIGR03134">
    <property type="entry name" value="malonate_gamma"/>
    <property type="match status" value="1"/>
</dbReference>
<gene>
    <name evidence="1" type="primary">mdcE</name>
    <name evidence="1" type="ORF">H8L32_23670</name>
</gene>
<sequence>MDSTQLLGQLFPQGHQVTVTDDFISGTAEIDGQAISVIGTSGHTPIGVEIALAQARAVLVTVRDFPQRPILLLVDTQGQRLRHRDEMLGINSYMAHLGKCLELARQSGHKIIALVYDQALSGGFITSGMMADACYALPEATIRVMGLPAMARITKVAEDRLTELAQDNPVFAPGPQNYERMGGVQAIWNGDLAACLRTALTQADARDQRSELGQQRGGRRMAQQVIDAILLQAQEG</sequence>
<evidence type="ECO:0000313" key="1">
    <source>
        <dbReference type="EMBL" id="MBC3920483.1"/>
    </source>
</evidence>
<reference evidence="1 2" key="1">
    <citation type="submission" date="2020-08" db="EMBL/GenBank/DDBJ databases">
        <title>Novel species isolated from subtropical streams in China.</title>
        <authorList>
            <person name="Lu H."/>
        </authorList>
    </citation>
    <scope>NUCLEOTIDE SEQUENCE [LARGE SCALE GENOMIC DNA]</scope>
    <source>
        <strain evidence="1 2">CY18W</strain>
    </source>
</reference>
<keyword evidence="2" id="KW-1185">Reference proteome</keyword>
<organism evidence="1 2">
    <name type="scientific">Undibacterium hunanense</name>
    <dbReference type="NCBI Taxonomy" id="2762292"/>
    <lineage>
        <taxon>Bacteria</taxon>
        <taxon>Pseudomonadati</taxon>
        <taxon>Pseudomonadota</taxon>
        <taxon>Betaproteobacteria</taxon>
        <taxon>Burkholderiales</taxon>
        <taxon>Oxalobacteraceae</taxon>
        <taxon>Undibacterium</taxon>
    </lineage>
</organism>
<dbReference type="Pfam" id="PF06833">
    <property type="entry name" value="MdcE"/>
    <property type="match status" value="1"/>
</dbReference>
<comment type="caution">
    <text evidence="1">The sequence shown here is derived from an EMBL/GenBank/DDBJ whole genome shotgun (WGS) entry which is preliminary data.</text>
</comment>
<evidence type="ECO:0000313" key="2">
    <source>
        <dbReference type="Proteomes" id="UP000650424"/>
    </source>
</evidence>
<proteinExistence type="predicted"/>
<dbReference type="EMBL" id="JACOGF010000016">
    <property type="protein sequence ID" value="MBC3920483.1"/>
    <property type="molecule type" value="Genomic_DNA"/>
</dbReference>
<dbReference type="Proteomes" id="UP000650424">
    <property type="component" value="Unassembled WGS sequence"/>
</dbReference>
<protein>
    <submittedName>
        <fullName evidence="1">Biotin-independent malonate decarboxylase subunit gamma</fullName>
        <ecNumber evidence="1">4.1.1.88</ecNumber>
    </submittedName>
</protein>